<dbReference type="InterPro" id="IPR052087">
    <property type="entry name" value="RRP12"/>
</dbReference>
<dbReference type="STRING" id="1246581.A0A2H9TH63"/>
<feature type="compositionally biased region" description="Basic and acidic residues" evidence="9">
    <location>
        <begin position="1445"/>
        <end position="1461"/>
    </location>
</feature>
<dbReference type="Pfam" id="PF00155">
    <property type="entry name" value="Aminotran_1_2"/>
    <property type="match status" value="1"/>
</dbReference>
<keyword evidence="8" id="KW-0539">Nucleus</keyword>
<evidence type="ECO:0000256" key="1">
    <source>
        <dbReference type="ARBA" id="ARBA00001933"/>
    </source>
</evidence>
<feature type="region of interest" description="Disordered" evidence="9">
    <location>
        <begin position="1336"/>
        <end position="1358"/>
    </location>
</feature>
<dbReference type="SUPFAM" id="SSF53383">
    <property type="entry name" value="PLP-dependent transferases"/>
    <property type="match status" value="1"/>
</dbReference>
<dbReference type="PANTHER" id="PTHR48287:SF1">
    <property type="entry name" value="ARM REPEAT SUPERFAMILY PROTEIN"/>
    <property type="match status" value="1"/>
</dbReference>
<evidence type="ECO:0000259" key="12">
    <source>
        <dbReference type="Pfam" id="PF25772"/>
    </source>
</evidence>
<dbReference type="Gene3D" id="3.90.1150.10">
    <property type="entry name" value="Aspartate Aminotransferase, domain 1"/>
    <property type="match status" value="1"/>
</dbReference>
<comment type="cofactor">
    <cofactor evidence="1">
        <name>pyridoxal 5'-phosphate</name>
        <dbReference type="ChEBI" id="CHEBI:597326"/>
    </cofactor>
</comment>
<evidence type="ECO:0000256" key="8">
    <source>
        <dbReference type="ARBA" id="ARBA00023242"/>
    </source>
</evidence>
<evidence type="ECO:0000259" key="10">
    <source>
        <dbReference type="Pfam" id="PF00155"/>
    </source>
</evidence>
<dbReference type="Pfam" id="PF25772">
    <property type="entry name" value="HEAT_RRP12_N"/>
    <property type="match status" value="1"/>
</dbReference>
<evidence type="ECO:0000256" key="7">
    <source>
        <dbReference type="ARBA" id="ARBA00022898"/>
    </source>
</evidence>
<comment type="caution">
    <text evidence="13">The sequence shown here is derived from an EMBL/GenBank/DDBJ whole genome shotgun (WGS) entry which is preliminary data.</text>
</comment>
<feature type="compositionally biased region" description="Acidic residues" evidence="9">
    <location>
        <begin position="1466"/>
        <end position="1482"/>
    </location>
</feature>
<dbReference type="EMBL" id="MTSL01000191">
    <property type="protein sequence ID" value="PJF17098.1"/>
    <property type="molecule type" value="Genomic_DNA"/>
</dbReference>
<dbReference type="SUPFAM" id="SSF48371">
    <property type="entry name" value="ARM repeat"/>
    <property type="match status" value="1"/>
</dbReference>
<evidence type="ECO:0000259" key="11">
    <source>
        <dbReference type="Pfam" id="PF08161"/>
    </source>
</evidence>
<feature type="domain" description="RRP12 HEAT" evidence="11">
    <location>
        <begin position="737"/>
        <end position="984"/>
    </location>
</feature>
<feature type="non-terminal residue" evidence="13">
    <location>
        <position position="1"/>
    </location>
</feature>
<protein>
    <recommendedName>
        <fullName evidence="15">Aminotransferase class I/classII domain-containing protein</fullName>
    </recommendedName>
</protein>
<dbReference type="Gene3D" id="1.25.10.10">
    <property type="entry name" value="Leucine-rich Repeat Variant"/>
    <property type="match status" value="2"/>
</dbReference>
<dbReference type="GO" id="GO:0030170">
    <property type="term" value="F:pyridoxal phosphate binding"/>
    <property type="evidence" value="ECO:0007669"/>
    <property type="project" value="InterPro"/>
</dbReference>
<feature type="region of interest" description="Disordered" evidence="9">
    <location>
        <begin position="1431"/>
        <end position="1552"/>
    </location>
</feature>
<evidence type="ECO:0000256" key="3">
    <source>
        <dbReference type="ARBA" id="ARBA00007441"/>
    </source>
</evidence>
<feature type="compositionally biased region" description="Basic and acidic residues" evidence="9">
    <location>
        <begin position="1505"/>
        <end position="1517"/>
    </location>
</feature>
<gene>
    <name evidence="13" type="ORF">PSACC_03098</name>
</gene>
<dbReference type="InterPro" id="IPR015421">
    <property type="entry name" value="PyrdxlP-dep_Trfase_major"/>
</dbReference>
<evidence type="ECO:0000313" key="14">
    <source>
        <dbReference type="Proteomes" id="UP000240830"/>
    </source>
</evidence>
<dbReference type="InterPro" id="IPR004839">
    <property type="entry name" value="Aminotransferase_I/II_large"/>
</dbReference>
<dbReference type="OrthoDB" id="2414662at2759"/>
<evidence type="ECO:0000256" key="2">
    <source>
        <dbReference type="ARBA" id="ARBA00004123"/>
    </source>
</evidence>
<dbReference type="CDD" id="cd00609">
    <property type="entry name" value="AAT_like"/>
    <property type="match status" value="1"/>
</dbReference>
<evidence type="ECO:0000256" key="6">
    <source>
        <dbReference type="ARBA" id="ARBA00022679"/>
    </source>
</evidence>
<dbReference type="PANTHER" id="PTHR48287">
    <property type="entry name" value="ARM REPEAT SUPERFAMILY PROTEIN"/>
    <property type="match status" value="1"/>
</dbReference>
<evidence type="ECO:0000313" key="13">
    <source>
        <dbReference type="EMBL" id="PJF17098.1"/>
    </source>
</evidence>
<feature type="domain" description="RRP12 N-terminal HEAT" evidence="12">
    <location>
        <begin position="400"/>
        <end position="617"/>
    </location>
</feature>
<evidence type="ECO:0000256" key="9">
    <source>
        <dbReference type="SAM" id="MobiDB-lite"/>
    </source>
</evidence>
<dbReference type="InterPro" id="IPR057860">
    <property type="entry name" value="HEAT_RRP12_N"/>
</dbReference>
<comment type="subcellular location">
    <subcellularLocation>
        <location evidence="2">Nucleus</location>
    </subcellularLocation>
</comment>
<feature type="domain" description="Aminotransferase class I/classII large" evidence="10">
    <location>
        <begin position="11"/>
        <end position="334"/>
    </location>
</feature>
<keyword evidence="6" id="KW-0808">Transferase</keyword>
<organism evidence="13 14">
    <name type="scientific">Paramicrosporidium saccamoebae</name>
    <dbReference type="NCBI Taxonomy" id="1246581"/>
    <lineage>
        <taxon>Eukaryota</taxon>
        <taxon>Fungi</taxon>
        <taxon>Fungi incertae sedis</taxon>
        <taxon>Cryptomycota</taxon>
        <taxon>Cryptomycota incertae sedis</taxon>
        <taxon>Paramicrosporidium</taxon>
    </lineage>
</organism>
<proteinExistence type="inferred from homology"/>
<dbReference type="GO" id="GO:0005634">
    <property type="term" value="C:nucleus"/>
    <property type="evidence" value="ECO:0007669"/>
    <property type="project" value="UniProtKB-SubCell"/>
</dbReference>
<accession>A0A2H9TH63</accession>
<sequence>ALADSYSSMFTRQLDRDREVLVTQGANQGIAVAMQAFIEPGDEVILIEPFFDIYKPSVEVAGGKVVTVPLRLKKEFTGVISANEWVLDFTELEGKVSSKTKAILINNPHNPTGKLFSKEELQKIADVAIKNNLLYDRLVYGQPFERIANLPGMWERTLTFGSGGKTFGVTGWRIGWIIAPDHLIKYILAVHARTVFTTPTPLQDAVAAGLEHCQKSNYFEETCKDYQRRRDSAMQIFTDLGLPVAVPHGSYFFMVNTSKIQVDLPKRQSEESADPNVMETRDYAMCRWLTTEFGVTAIPPSAFYEPENKSMAENLIRICFCKSDETLEAARERLQKLKQYINYVSRGSILGRALKKEYPGRPVGMSRRKGRTTSAVEGTKGLPSVQMQEFGADDAFRSIRYNRNTQLENQKLALSLLEATETKLDFVAENYFMALWPLLDNEDKENAGSMGKGQACDFSTSVIYLVSFVVPQLKTEFIQREYSLIYAKLSGALERFVSVAPFVRSAIAVLQAVLCAFDAAAWEDKESLKELLSHLLQLAVDPRPKVRKLAQDSVLAFCRCDAFVSGDHPAKGDVLNFFTGLLQRASRKDSVDALHIIPLLRSMAPQMTHEEVTALAVPLLNTAGLGNNHLTIAVYNFVALLGDMCLGSRPDLLTADCSRIMMKFIQQQRPDVTVSDLIPAWLNVYCKVLRVNSLLDNTVDLSQNFNLILEYLVSTEANILQSIEEGLRLVYCLVAVESLGAVICQELGKWLHMKNAAVAPYVIRSIGDFCRESGFDVLQCSQELLKLLAEMHDSKQAKHAFLIEKAIGQYVSRYGPEAILEVIPLNLDGHAAPRAWLLPVLKDNVSHANLEYFKSTLVPLAAKLDSKCEQYKKSGKLNDAKVYQVIVHQIWATLPAFMTFPKDFSAVIDALAPVLGQQLNNNPLLRPVIANALTSFIRRGQSLENDVDNVAGEELCILAASDIQKISSFSGNFLPILFNIYGTTEPEQRGYLLTCIEAFLSITPIETIHNYFERIVARLQAQSGHPDELISLLEISSVLVVRLDVTKDYAGLMSVILPLMSSTEVSVQKRAYRVVGDLLSREDYTVDLDQLEKALIAAYEAHTIDSAVKKVRFRVLLKLTSQLSDDSLHIIPLFLPETVLGTKEVNQQARLLAFELLLAFARRMSRGGLIIAGKTGGMLANDTTASLDEYMTMLVAGLAGSTPHMISASIMAIARVLFEMRSSINAELLSVLFGDIISILHSPSREVVKSALGFIKVTLASVHKTDDGVDLLDGHLGELINGLLTWSNEHHQQFKVRVRHLMERLVRRFGFERVWELTPVAHQKLLTNIRKRRERLKRQKQQGGVPENDTAEPEYDGDKFDSITNISMITKAGAAGLRASSKFESALNDSDSELEDSDEDEIPADSILHDLANVDNDDEIETILSRKLSLATSLSRSAPTKKRVVREDSSDDENVRLDDSGKMMISEEDTEEENDDDHDDEPASGKKQVRFASEAKHSQKRAKKQRGDAKRRDDKFEPFSYLPMTRATKKNSGQASANGNGKKTPKYYMKRA</sequence>
<keyword evidence="7" id="KW-0663">Pyridoxal phosphate</keyword>
<keyword evidence="5" id="KW-0032">Aminotransferase</keyword>
<feature type="compositionally biased region" description="Basic residues" evidence="9">
    <location>
        <begin position="1543"/>
        <end position="1552"/>
    </location>
</feature>
<comment type="similarity">
    <text evidence="3">Belongs to the class-I pyridoxal-phosphate-dependent aminotransferase family.</text>
</comment>
<dbReference type="InterPro" id="IPR015422">
    <property type="entry name" value="PyrdxlP-dep_Trfase_small"/>
</dbReference>
<evidence type="ECO:0000256" key="4">
    <source>
        <dbReference type="ARBA" id="ARBA00007690"/>
    </source>
</evidence>
<keyword evidence="14" id="KW-1185">Reference proteome</keyword>
<dbReference type="Proteomes" id="UP000240830">
    <property type="component" value="Unassembled WGS sequence"/>
</dbReference>
<evidence type="ECO:0000256" key="5">
    <source>
        <dbReference type="ARBA" id="ARBA00022576"/>
    </source>
</evidence>
<name>A0A2H9TH63_9FUNG</name>
<dbReference type="InterPro" id="IPR016024">
    <property type="entry name" value="ARM-type_fold"/>
</dbReference>
<dbReference type="InterPro" id="IPR011989">
    <property type="entry name" value="ARM-like"/>
</dbReference>
<dbReference type="InterPro" id="IPR015424">
    <property type="entry name" value="PyrdxlP-dep_Trfase"/>
</dbReference>
<evidence type="ECO:0008006" key="15">
    <source>
        <dbReference type="Google" id="ProtNLM"/>
    </source>
</evidence>
<dbReference type="GO" id="GO:0008483">
    <property type="term" value="F:transaminase activity"/>
    <property type="evidence" value="ECO:0007669"/>
    <property type="project" value="UniProtKB-KW"/>
</dbReference>
<comment type="similarity">
    <text evidence="4">Belongs to the RRP12 family.</text>
</comment>
<dbReference type="Gene3D" id="3.40.640.10">
    <property type="entry name" value="Type I PLP-dependent aspartate aminotransferase-like (Major domain)"/>
    <property type="match status" value="1"/>
</dbReference>
<reference evidence="13 14" key="1">
    <citation type="submission" date="2016-10" db="EMBL/GenBank/DDBJ databases">
        <title>The genome of Paramicrosporidium saccamoebae is the missing link in understanding Cryptomycota and Microsporidia evolution.</title>
        <authorList>
            <person name="Quandt C.A."/>
            <person name="Beaudet D."/>
            <person name="Corsaro D."/>
            <person name="Michel R."/>
            <person name="Corradi N."/>
            <person name="James T."/>
        </authorList>
    </citation>
    <scope>NUCLEOTIDE SEQUENCE [LARGE SCALE GENOMIC DNA]</scope>
    <source>
        <strain evidence="13 14">KSL3</strain>
    </source>
</reference>
<dbReference type="Pfam" id="PF08161">
    <property type="entry name" value="RRP12_HEAT"/>
    <property type="match status" value="1"/>
</dbReference>
<feature type="compositionally biased region" description="Polar residues" evidence="9">
    <location>
        <begin position="1530"/>
        <end position="1541"/>
    </location>
</feature>
<dbReference type="FunFam" id="3.40.640.10:FF:000024">
    <property type="entry name" value="Kynurenine--oxoglutarate transaminase 3"/>
    <property type="match status" value="1"/>
</dbReference>
<dbReference type="InterPro" id="IPR012978">
    <property type="entry name" value="HEAT_RRP12"/>
</dbReference>